<gene>
    <name evidence="1" type="ORF">NSMM_400108</name>
</gene>
<dbReference type="Proteomes" id="UP000198729">
    <property type="component" value="Unassembled WGS sequence"/>
</dbReference>
<evidence type="ECO:0000313" key="2">
    <source>
        <dbReference type="Proteomes" id="UP000198729"/>
    </source>
</evidence>
<dbReference type="AlphaFoldDB" id="A0A1G5SFK0"/>
<accession>A0A1G5SFK0</accession>
<name>A0A1G5SFK0_9PROT</name>
<sequence>MGASILFCRSSRLYGLNPFEIRAWVLLHIGSLNGVVSIRLNPFEIRAWVLLTNPTESKLNLMSQSL</sequence>
<keyword evidence="2" id="KW-1185">Reference proteome</keyword>
<dbReference type="EMBL" id="FMWO01000048">
    <property type="protein sequence ID" value="SCZ85630.1"/>
    <property type="molecule type" value="Genomic_DNA"/>
</dbReference>
<proteinExistence type="predicted"/>
<protein>
    <submittedName>
        <fullName evidence="1">Uncharacterized protein</fullName>
    </submittedName>
</protein>
<evidence type="ECO:0000313" key="1">
    <source>
        <dbReference type="EMBL" id="SCZ85630.1"/>
    </source>
</evidence>
<organism evidence="1 2">
    <name type="scientific">Nitrosomonas mobilis</name>
    <dbReference type="NCBI Taxonomy" id="51642"/>
    <lineage>
        <taxon>Bacteria</taxon>
        <taxon>Pseudomonadati</taxon>
        <taxon>Pseudomonadota</taxon>
        <taxon>Betaproteobacteria</taxon>
        <taxon>Nitrosomonadales</taxon>
        <taxon>Nitrosomonadaceae</taxon>
        <taxon>Nitrosomonas</taxon>
    </lineage>
</organism>
<reference evidence="1 2" key="1">
    <citation type="submission" date="2016-10" db="EMBL/GenBank/DDBJ databases">
        <authorList>
            <person name="de Groot N.N."/>
        </authorList>
    </citation>
    <scope>NUCLEOTIDE SEQUENCE [LARGE SCALE GENOMIC DNA]</scope>
    <source>
        <strain evidence="1">1</strain>
    </source>
</reference>